<dbReference type="AlphaFoldDB" id="A0A2T0T9D2"/>
<dbReference type="Proteomes" id="UP000239494">
    <property type="component" value="Unassembled WGS sequence"/>
</dbReference>
<comment type="caution">
    <text evidence="1">The sequence shown here is derived from an EMBL/GenBank/DDBJ whole genome shotgun (WGS) entry which is preliminary data.</text>
</comment>
<reference evidence="1 2" key="1">
    <citation type="submission" date="2018-03" db="EMBL/GenBank/DDBJ databases">
        <title>Genomic Encyclopedia of Archaeal and Bacterial Type Strains, Phase II (KMG-II): from individual species to whole genera.</title>
        <authorList>
            <person name="Goeker M."/>
        </authorList>
    </citation>
    <scope>NUCLEOTIDE SEQUENCE [LARGE SCALE GENOMIC DNA]</scope>
    <source>
        <strain evidence="1 2">DSM 44720</strain>
    </source>
</reference>
<evidence type="ECO:0000313" key="1">
    <source>
        <dbReference type="EMBL" id="PRY42260.1"/>
    </source>
</evidence>
<dbReference type="EMBL" id="PVTF01000004">
    <property type="protein sequence ID" value="PRY42260.1"/>
    <property type="molecule type" value="Genomic_DNA"/>
</dbReference>
<accession>A0A2T0T9D2</accession>
<evidence type="ECO:0000313" key="2">
    <source>
        <dbReference type="Proteomes" id="UP000239494"/>
    </source>
</evidence>
<protein>
    <submittedName>
        <fullName evidence="1">Uncharacterized protein</fullName>
    </submittedName>
</protein>
<organism evidence="1 2">
    <name type="scientific">Umezawaea tangerina</name>
    <dbReference type="NCBI Taxonomy" id="84725"/>
    <lineage>
        <taxon>Bacteria</taxon>
        <taxon>Bacillati</taxon>
        <taxon>Actinomycetota</taxon>
        <taxon>Actinomycetes</taxon>
        <taxon>Pseudonocardiales</taxon>
        <taxon>Pseudonocardiaceae</taxon>
        <taxon>Umezawaea</taxon>
    </lineage>
</organism>
<keyword evidence="2" id="KW-1185">Reference proteome</keyword>
<gene>
    <name evidence="1" type="ORF">CLV43_10490</name>
</gene>
<proteinExistence type="predicted"/>
<name>A0A2T0T9D2_9PSEU</name>
<sequence length="76" mass="7987">MEPAEGSAKSRPPCDLCGGTGEMTWLQPEPEDGGYVLREVGHPCTNGCSGWWRVPAAERGDSVGWAAEANVGLGEL</sequence>